<dbReference type="Pfam" id="PF03692">
    <property type="entry name" value="CxxCxxCC"/>
    <property type="match status" value="1"/>
</dbReference>
<evidence type="ECO:0000313" key="2">
    <source>
        <dbReference type="Proteomes" id="UP001060414"/>
    </source>
</evidence>
<protein>
    <submittedName>
        <fullName evidence="1">YkgJ family cysteine cluster protein</fullName>
    </submittedName>
</protein>
<keyword evidence="2" id="KW-1185">Reference proteome</keyword>
<gene>
    <name evidence="1" type="ORF">L9S41_13105</name>
</gene>
<dbReference type="RefSeq" id="WP_260746969.1">
    <property type="nucleotide sequence ID" value="NZ_CP092109.1"/>
</dbReference>
<dbReference type="EMBL" id="CP092109">
    <property type="protein sequence ID" value="UWZ78613.1"/>
    <property type="molecule type" value="Genomic_DNA"/>
</dbReference>
<reference evidence="1" key="1">
    <citation type="journal article" date="2022" name="Environ. Microbiol.">
        <title>Geoalkalibacter halelectricus SAP #1 sp. nov. possessing extracellular electron transfer and mineral#reducing capabilities from a haloalkaline environment.</title>
        <authorList>
            <person name="Yadav S."/>
            <person name="Singh R."/>
            <person name="Sundharam S.S."/>
            <person name="Chaudhary S."/>
            <person name="Krishnamurthi S."/>
            <person name="Patil S.A."/>
        </authorList>
    </citation>
    <scope>NUCLEOTIDE SEQUENCE</scope>
    <source>
        <strain evidence="1">SAP-1</strain>
    </source>
</reference>
<proteinExistence type="predicted"/>
<name>A0ABY5ZHJ5_9BACT</name>
<organism evidence="1 2">
    <name type="scientific">Geoalkalibacter halelectricus</name>
    <dbReference type="NCBI Taxonomy" id="2847045"/>
    <lineage>
        <taxon>Bacteria</taxon>
        <taxon>Pseudomonadati</taxon>
        <taxon>Thermodesulfobacteriota</taxon>
        <taxon>Desulfuromonadia</taxon>
        <taxon>Desulfuromonadales</taxon>
        <taxon>Geoalkalibacteraceae</taxon>
        <taxon>Geoalkalibacter</taxon>
    </lineage>
</organism>
<dbReference type="InterPro" id="IPR005358">
    <property type="entry name" value="Puta_zinc/iron-chelating_dom"/>
</dbReference>
<accession>A0ABY5ZHJ5</accession>
<sequence length="226" mass="25100">MSDLTDLIAAYGEHLAQYDRWFSDCMERFSDRIFCAAGCAGCCRALFDISLLDAALLQRGLHGLTPAEQTRVRERSGAILVRLQEHWPDFSHPYTLNHRPEDHWEVPEEDATPCPFLDDTGRCLAYAFRPATCRLHGLPNVDRGGEIFQAQGCSLNFAGARALEEAGLQWDFHAAFLAEARLYRSFAEALLGSPEVQADTFIAAVPFIDFTALGAPGRRGKVNLIP</sequence>
<evidence type="ECO:0000313" key="1">
    <source>
        <dbReference type="EMBL" id="UWZ78613.1"/>
    </source>
</evidence>
<dbReference type="Proteomes" id="UP001060414">
    <property type="component" value="Chromosome"/>
</dbReference>